<dbReference type="RefSeq" id="XP_047756038.1">
    <property type="nucleotide sequence ID" value="XM_047901335.1"/>
</dbReference>
<dbReference type="Pfam" id="PF08592">
    <property type="entry name" value="Anthrone_oxy"/>
    <property type="match status" value="1"/>
</dbReference>
<keyword evidence="3 6" id="KW-1133">Transmembrane helix</keyword>
<dbReference type="EMBL" id="CP090163">
    <property type="protein sequence ID" value="UJO11672.1"/>
    <property type="molecule type" value="Genomic_DNA"/>
</dbReference>
<sequence length="202" mass="21627">MNTTMAGRGAFYTDDLGTSLRMAQAIGLTSTAFLAGKTFAASFSTTRALLEAPAPLLAKQWKTQYEADKIVSPAISLFSAVVFGYISYRDNAWTKTSILYATSSTLLLSLVPYTFLLSEPINQKLLQKESTLASVSPTDSKAEAGIAKEDSVHGLVDKWATVNFGRFAIAAVAAIVSTWAAIDRAEVVPAAIRFASGADRMR</sequence>
<evidence type="ECO:0000256" key="6">
    <source>
        <dbReference type="SAM" id="Phobius"/>
    </source>
</evidence>
<proteinExistence type="inferred from homology"/>
<dbReference type="PANTHER" id="PTHR35042:SF1">
    <property type="entry name" value="DUF1772-DOMAIN-CONTAINING PROTEIN"/>
    <property type="match status" value="1"/>
</dbReference>
<gene>
    <name evidence="7" type="ORF">CLAFUR5_02187</name>
</gene>
<comment type="similarity">
    <text evidence="5">Belongs to the anthrone oxygenase family.</text>
</comment>
<dbReference type="AlphaFoldDB" id="A0A9Q8P3G4"/>
<dbReference type="GO" id="GO:0016020">
    <property type="term" value="C:membrane"/>
    <property type="evidence" value="ECO:0007669"/>
    <property type="project" value="UniProtKB-SubCell"/>
</dbReference>
<evidence type="ECO:0000256" key="3">
    <source>
        <dbReference type="ARBA" id="ARBA00022989"/>
    </source>
</evidence>
<dbReference type="GeneID" id="71982065"/>
<evidence type="ECO:0000313" key="8">
    <source>
        <dbReference type="Proteomes" id="UP000756132"/>
    </source>
</evidence>
<reference evidence="7" key="2">
    <citation type="journal article" date="2022" name="Microb. Genom.">
        <title>A chromosome-scale genome assembly of the tomato pathogen Cladosporium fulvum reveals a compartmentalized genome architecture and the presence of a dispensable chromosome.</title>
        <authorList>
            <person name="Zaccaron A.Z."/>
            <person name="Chen L.H."/>
            <person name="Samaras A."/>
            <person name="Stergiopoulos I."/>
        </authorList>
    </citation>
    <scope>NUCLEOTIDE SEQUENCE</scope>
    <source>
        <strain evidence="7">Race5_Kim</strain>
    </source>
</reference>
<reference evidence="7" key="1">
    <citation type="submission" date="2021-12" db="EMBL/GenBank/DDBJ databases">
        <authorList>
            <person name="Zaccaron A."/>
            <person name="Stergiopoulos I."/>
        </authorList>
    </citation>
    <scope>NUCLEOTIDE SEQUENCE</scope>
    <source>
        <strain evidence="7">Race5_Kim</strain>
    </source>
</reference>
<protein>
    <recommendedName>
        <fullName evidence="9">DUF1772-domain-containing protein</fullName>
    </recommendedName>
</protein>
<keyword evidence="2 6" id="KW-0812">Transmembrane</keyword>
<dbReference type="PANTHER" id="PTHR35042">
    <property type="entry name" value="ANTHRONE OXYGENASE ENCC"/>
    <property type="match status" value="1"/>
</dbReference>
<dbReference type="InterPro" id="IPR013901">
    <property type="entry name" value="Anthrone_oxy"/>
</dbReference>
<dbReference type="OrthoDB" id="5954308at2759"/>
<evidence type="ECO:0000256" key="2">
    <source>
        <dbReference type="ARBA" id="ARBA00022692"/>
    </source>
</evidence>
<dbReference type="Proteomes" id="UP000756132">
    <property type="component" value="Chromosome 1"/>
</dbReference>
<feature type="transmembrane region" description="Helical" evidence="6">
    <location>
        <begin position="70"/>
        <end position="86"/>
    </location>
</feature>
<comment type="subcellular location">
    <subcellularLocation>
        <location evidence="1">Membrane</location>
        <topology evidence="1">Multi-pass membrane protein</topology>
    </subcellularLocation>
</comment>
<dbReference type="KEGG" id="ffu:CLAFUR5_02187"/>
<organism evidence="7 8">
    <name type="scientific">Passalora fulva</name>
    <name type="common">Tomato leaf mold</name>
    <name type="synonym">Cladosporium fulvum</name>
    <dbReference type="NCBI Taxonomy" id="5499"/>
    <lineage>
        <taxon>Eukaryota</taxon>
        <taxon>Fungi</taxon>
        <taxon>Dikarya</taxon>
        <taxon>Ascomycota</taxon>
        <taxon>Pezizomycotina</taxon>
        <taxon>Dothideomycetes</taxon>
        <taxon>Dothideomycetidae</taxon>
        <taxon>Mycosphaerellales</taxon>
        <taxon>Mycosphaerellaceae</taxon>
        <taxon>Fulvia</taxon>
    </lineage>
</organism>
<feature type="transmembrane region" description="Helical" evidence="6">
    <location>
        <begin position="98"/>
        <end position="118"/>
    </location>
</feature>
<keyword evidence="8" id="KW-1185">Reference proteome</keyword>
<name>A0A9Q8P3G4_PASFU</name>
<evidence type="ECO:0000256" key="4">
    <source>
        <dbReference type="ARBA" id="ARBA00023136"/>
    </source>
</evidence>
<evidence type="ECO:0000313" key="7">
    <source>
        <dbReference type="EMBL" id="UJO11672.1"/>
    </source>
</evidence>
<evidence type="ECO:0000256" key="1">
    <source>
        <dbReference type="ARBA" id="ARBA00004141"/>
    </source>
</evidence>
<evidence type="ECO:0000256" key="5">
    <source>
        <dbReference type="ARBA" id="ARBA00034313"/>
    </source>
</evidence>
<keyword evidence="4 6" id="KW-0472">Membrane</keyword>
<accession>A0A9Q8P3G4</accession>
<evidence type="ECO:0008006" key="9">
    <source>
        <dbReference type="Google" id="ProtNLM"/>
    </source>
</evidence>